<protein>
    <recommendedName>
        <fullName evidence="2">Male-enhanced antigen 1</fullName>
    </recommendedName>
</protein>
<evidence type="ECO:0000313" key="9">
    <source>
        <dbReference type="Proteomes" id="UP001151518"/>
    </source>
</evidence>
<organism evidence="8 9">
    <name type="scientific">Coemansia spiralis</name>
    <dbReference type="NCBI Taxonomy" id="417178"/>
    <lineage>
        <taxon>Eukaryota</taxon>
        <taxon>Fungi</taxon>
        <taxon>Fungi incertae sedis</taxon>
        <taxon>Zoopagomycota</taxon>
        <taxon>Kickxellomycotina</taxon>
        <taxon>Kickxellomycetes</taxon>
        <taxon>Kickxellales</taxon>
        <taxon>Kickxellaceae</taxon>
        <taxon>Coemansia</taxon>
    </lineage>
</organism>
<comment type="function">
    <text evidence="1">May play an important role in spermatogenesis and/or testis development.</text>
</comment>
<dbReference type="Proteomes" id="UP001151518">
    <property type="component" value="Unassembled WGS sequence"/>
</dbReference>
<evidence type="ECO:0000313" key="8">
    <source>
        <dbReference type="EMBL" id="KAJ2681064.1"/>
    </source>
</evidence>
<dbReference type="InterPro" id="IPR009685">
    <property type="entry name" value="MEA1"/>
</dbReference>
<evidence type="ECO:0000256" key="4">
    <source>
        <dbReference type="ARBA" id="ARBA00022553"/>
    </source>
</evidence>
<evidence type="ECO:0000256" key="5">
    <source>
        <dbReference type="ARBA" id="ARBA00022782"/>
    </source>
</evidence>
<name>A0A9W8GD34_9FUNG</name>
<feature type="compositionally biased region" description="Basic and acidic residues" evidence="7">
    <location>
        <begin position="187"/>
        <end position="196"/>
    </location>
</feature>
<keyword evidence="5" id="KW-0221">Differentiation</keyword>
<evidence type="ECO:0000256" key="3">
    <source>
        <dbReference type="ARBA" id="ARBA00022473"/>
    </source>
</evidence>
<accession>A0A9W8GD34</accession>
<dbReference type="Pfam" id="PF06910">
    <property type="entry name" value="MEA1"/>
    <property type="match status" value="1"/>
</dbReference>
<dbReference type="PANTHER" id="PTHR17005">
    <property type="entry name" value="MALE-ENHANCED ANTIGEN-1"/>
    <property type="match status" value="1"/>
</dbReference>
<keyword evidence="4" id="KW-0597">Phosphoprotein</keyword>
<evidence type="ECO:0000256" key="2">
    <source>
        <dbReference type="ARBA" id="ARBA00022245"/>
    </source>
</evidence>
<feature type="region of interest" description="Disordered" evidence="7">
    <location>
        <begin position="1"/>
        <end position="57"/>
    </location>
</feature>
<gene>
    <name evidence="8" type="ORF">GGI25_000017</name>
</gene>
<feature type="compositionally biased region" description="Basic and acidic residues" evidence="7">
    <location>
        <begin position="23"/>
        <end position="33"/>
    </location>
</feature>
<dbReference type="OrthoDB" id="5593200at2759"/>
<reference evidence="8" key="1">
    <citation type="submission" date="2022-07" db="EMBL/GenBank/DDBJ databases">
        <title>Phylogenomic reconstructions and comparative analyses of Kickxellomycotina fungi.</title>
        <authorList>
            <person name="Reynolds N.K."/>
            <person name="Stajich J.E."/>
            <person name="Barry K."/>
            <person name="Grigoriev I.V."/>
            <person name="Crous P."/>
            <person name="Smith M.E."/>
        </authorList>
    </citation>
    <scope>NUCLEOTIDE SEQUENCE</scope>
    <source>
        <strain evidence="8">NRRL 3115</strain>
    </source>
</reference>
<sequence>MSSALNNGIDKNVQGTSTASPEKATEEAEKIEGEQSDDDDSIFVADNDYAPLDDDDNIIDEANKIHEQEPVDNDDSSFDIDLSRIIDERINAELAEKRPNTTLNDDSLHYSAPSNITPIEVTVDSSKQMAMSGEHVKQIKDIMAGIQLSDKAIPEWAKRVPERKWMPRRRQPESPPSPPLFTDLDDQASKRKDDTC</sequence>
<dbReference type="EMBL" id="JANBTW010000001">
    <property type="protein sequence ID" value="KAJ2681064.1"/>
    <property type="molecule type" value="Genomic_DNA"/>
</dbReference>
<evidence type="ECO:0000256" key="6">
    <source>
        <dbReference type="ARBA" id="ARBA00022871"/>
    </source>
</evidence>
<feature type="region of interest" description="Disordered" evidence="7">
    <location>
        <begin position="159"/>
        <end position="196"/>
    </location>
</feature>
<keyword evidence="6" id="KW-0744">Spermatogenesis</keyword>
<evidence type="ECO:0000256" key="1">
    <source>
        <dbReference type="ARBA" id="ARBA00002540"/>
    </source>
</evidence>
<keyword evidence="3" id="KW-0217">Developmental protein</keyword>
<dbReference type="GO" id="GO:0030154">
    <property type="term" value="P:cell differentiation"/>
    <property type="evidence" value="ECO:0007669"/>
    <property type="project" value="UniProtKB-KW"/>
</dbReference>
<proteinExistence type="predicted"/>
<dbReference type="AlphaFoldDB" id="A0A9W8GD34"/>
<comment type="caution">
    <text evidence="8">The sequence shown here is derived from an EMBL/GenBank/DDBJ whole genome shotgun (WGS) entry which is preliminary data.</text>
</comment>
<evidence type="ECO:0000256" key="7">
    <source>
        <dbReference type="SAM" id="MobiDB-lite"/>
    </source>
</evidence>